<feature type="modified residue" description="4-aspartylphosphate" evidence="15">
    <location>
        <position position="541"/>
    </location>
</feature>
<gene>
    <name evidence="22" type="ORF">PCAR9_A20581</name>
    <name evidence="21" type="ORF">PCARR_a0674</name>
</gene>
<dbReference type="PROSITE" id="PS50894">
    <property type="entry name" value="HPT"/>
    <property type="match status" value="1"/>
</dbReference>
<dbReference type="GO" id="GO:0000155">
    <property type="term" value="F:phosphorelay sensor kinase activity"/>
    <property type="evidence" value="ECO:0007669"/>
    <property type="project" value="InterPro"/>
</dbReference>
<dbReference type="EMBL" id="AQGW01000018">
    <property type="protein sequence ID" value="MBE0382359.1"/>
    <property type="molecule type" value="Genomic_DNA"/>
</dbReference>
<dbReference type="PROSITE" id="PS50885">
    <property type="entry name" value="HAMP"/>
    <property type="match status" value="1"/>
</dbReference>
<dbReference type="EMBL" id="LT965928">
    <property type="protein sequence ID" value="SOU40149.1"/>
    <property type="molecule type" value="Genomic_DNA"/>
</dbReference>
<keyword evidence="10" id="KW-0067">ATP-binding</keyword>
<keyword evidence="13 16" id="KW-0472">Membrane</keyword>
<dbReference type="CDD" id="cd17546">
    <property type="entry name" value="REC_hyHK_CKI1_RcsC-like"/>
    <property type="match status" value="1"/>
</dbReference>
<dbReference type="Pfam" id="PF00072">
    <property type="entry name" value="Response_reg"/>
    <property type="match status" value="1"/>
</dbReference>
<comment type="subcellular location">
    <subcellularLocation>
        <location evidence="2">Cell inner membrane</location>
        <topology evidence="2">Multi-pass membrane protein</topology>
    </subcellularLocation>
</comment>
<dbReference type="InterPro" id="IPR003660">
    <property type="entry name" value="HAMP_dom"/>
</dbReference>
<evidence type="ECO:0000256" key="13">
    <source>
        <dbReference type="ARBA" id="ARBA00023136"/>
    </source>
</evidence>
<evidence type="ECO:0000256" key="4">
    <source>
        <dbReference type="ARBA" id="ARBA00022475"/>
    </source>
</evidence>
<dbReference type="Pfam" id="PF02518">
    <property type="entry name" value="HATPase_c"/>
    <property type="match status" value="1"/>
</dbReference>
<evidence type="ECO:0000256" key="5">
    <source>
        <dbReference type="ARBA" id="ARBA00022519"/>
    </source>
</evidence>
<dbReference type="GeneID" id="93662789"/>
<keyword evidence="6 15" id="KW-0597">Phosphoprotein</keyword>
<dbReference type="InterPro" id="IPR036890">
    <property type="entry name" value="HATPase_C_sf"/>
</dbReference>
<keyword evidence="11 16" id="KW-1133">Transmembrane helix</keyword>
<sequence>MLKIRGFRSLRAQSFIVVLLCGLLMASLFIFYALPEQARWVNDDLSKSAQRSLVQLSTSITTPLLTRQYAELYEELDSQLQIHPNWKGIKIIDAQTGNQLYPLDDWIGTANHGDMLLTQQVEFLDKPLAYISLVVNFKNEIDQSSKLHYTLISILLMILAIVFIAVAWLVDYRVTSPLRELKQSFVRLAKGDFDCHIEKKQKNEVGSVISAFNNMVNEVASNHQKLNSLRIQAESASKAKSDFMASMSHELRTPLNAILGLAQLYEYDEQANKIHKENGQSIYQAGEHLLLLIDDVLDLTAIESGNMQFTFDYAPLKSILESSVELVSELAKGQSILIHTQGFDELEGLSIYVDQRRFKQVMLNLLSNAIKYNKPDGSININCRVLSNKQCEIDVVDTGCGFAPGDINRLFKPFDRLGAETSKVHGTGIGLVITKQLVERMQGALRAVSEQNKGSCFTLTFNYFEQENQPLADHTRKVTKQNLSTVSLPTLEVLVAEDQVTNQQVLKQQLTMLGVSSTFVSNGEQAWQALQNSSFDILLTDIQMPLLDGLGLAKKIRNARQFNELVIIAITANITKNNIDNCCNAGMNGFLTKPIELVKLKSLLMEHSQTMMNTQPQQSKLAGVKSSAFDQLDLPLLRSMLGDDPMVHCMVFNAFLQTAGEQVKLAGAYAKNNNFTDLAFQTHALKSSSKSVGAIKLADICQKIESLAEGNSINIEHMQNLEVSFNEVVTQLKSYCLRYEKQT</sequence>
<dbReference type="InterPro" id="IPR036641">
    <property type="entry name" value="HPT_dom_sf"/>
</dbReference>
<keyword evidence="12" id="KW-0902">Two-component regulatory system</keyword>
<dbReference type="Gene3D" id="1.20.120.160">
    <property type="entry name" value="HPT domain"/>
    <property type="match status" value="1"/>
</dbReference>
<dbReference type="RefSeq" id="WP_104642173.1">
    <property type="nucleotide sequence ID" value="NZ_AQGW01000018.1"/>
</dbReference>
<dbReference type="SUPFAM" id="SSF52172">
    <property type="entry name" value="CheY-like"/>
    <property type="match status" value="1"/>
</dbReference>
<dbReference type="Pfam" id="PF01627">
    <property type="entry name" value="Hpt"/>
    <property type="match status" value="1"/>
</dbReference>
<evidence type="ECO:0000313" key="23">
    <source>
        <dbReference type="Proteomes" id="UP000238288"/>
    </source>
</evidence>
<reference evidence="21 24" key="1">
    <citation type="submission" date="2015-06" db="EMBL/GenBank/DDBJ databases">
        <title>Genome sequence of Pseudoalteromonas carrageenovora.</title>
        <authorList>
            <person name="Xie B.-B."/>
            <person name="Rong J.-C."/>
            <person name="Qin Q.-L."/>
            <person name="Zhang Y.-Z."/>
        </authorList>
    </citation>
    <scope>NUCLEOTIDE SEQUENCE [LARGE SCALE GENOMIC DNA]</scope>
    <source>
        <strain evidence="21 24">IAM 12662</strain>
    </source>
</reference>
<dbReference type="Gene3D" id="1.10.287.130">
    <property type="match status" value="1"/>
</dbReference>
<evidence type="ECO:0000256" key="3">
    <source>
        <dbReference type="ARBA" id="ARBA00012438"/>
    </source>
</evidence>
<evidence type="ECO:0000259" key="18">
    <source>
        <dbReference type="PROSITE" id="PS50110"/>
    </source>
</evidence>
<evidence type="ECO:0000256" key="9">
    <source>
        <dbReference type="ARBA" id="ARBA00022777"/>
    </source>
</evidence>
<dbReference type="SMART" id="SM00387">
    <property type="entry name" value="HATPase_c"/>
    <property type="match status" value="1"/>
</dbReference>
<keyword evidence="4" id="KW-1003">Cell membrane</keyword>
<keyword evidence="10" id="KW-0547">Nucleotide-binding</keyword>
<dbReference type="Pfam" id="PF00672">
    <property type="entry name" value="HAMP"/>
    <property type="match status" value="1"/>
</dbReference>
<dbReference type="InterPro" id="IPR004358">
    <property type="entry name" value="Sig_transdc_His_kin-like_C"/>
</dbReference>
<evidence type="ECO:0000256" key="6">
    <source>
        <dbReference type="ARBA" id="ARBA00022553"/>
    </source>
</evidence>
<keyword evidence="7 22" id="KW-0808">Transferase</keyword>
<evidence type="ECO:0000313" key="22">
    <source>
        <dbReference type="EMBL" id="SOU40149.1"/>
    </source>
</evidence>
<feature type="modified residue" description="Phosphohistidine" evidence="14">
    <location>
        <position position="683"/>
    </location>
</feature>
<evidence type="ECO:0000313" key="21">
    <source>
        <dbReference type="EMBL" id="MBE0382359.1"/>
    </source>
</evidence>
<comment type="catalytic activity">
    <reaction evidence="1">
        <text>ATP + protein L-histidine = ADP + protein N-phospho-L-histidine.</text>
        <dbReference type="EC" id="2.7.13.3"/>
    </reaction>
</comment>
<dbReference type="OrthoDB" id="9812358at2"/>
<dbReference type="Proteomes" id="UP000615003">
    <property type="component" value="Unassembled WGS sequence"/>
</dbReference>
<dbReference type="InterPro" id="IPR005467">
    <property type="entry name" value="His_kinase_dom"/>
</dbReference>
<keyword evidence="8 16" id="KW-0812">Transmembrane</keyword>
<proteinExistence type="predicted"/>
<dbReference type="Proteomes" id="UP000238288">
    <property type="component" value="Chromosome PCAR9a"/>
</dbReference>
<dbReference type="AlphaFoldDB" id="A0A2K4X778"/>
<evidence type="ECO:0000256" key="2">
    <source>
        <dbReference type="ARBA" id="ARBA00004429"/>
    </source>
</evidence>
<keyword evidence="5" id="KW-0997">Cell inner membrane</keyword>
<keyword evidence="9 22" id="KW-0418">Kinase</keyword>
<dbReference type="InterPro" id="IPR036097">
    <property type="entry name" value="HisK_dim/P_sf"/>
</dbReference>
<dbReference type="SUPFAM" id="SSF47226">
    <property type="entry name" value="Histidine-containing phosphotransfer domain, HPT domain"/>
    <property type="match status" value="1"/>
</dbReference>
<dbReference type="PANTHER" id="PTHR43047:SF72">
    <property type="entry name" value="OSMOSENSING HISTIDINE PROTEIN KINASE SLN1"/>
    <property type="match status" value="1"/>
</dbReference>
<dbReference type="InterPro" id="IPR011006">
    <property type="entry name" value="CheY-like_superfamily"/>
</dbReference>
<feature type="transmembrane region" description="Helical" evidence="16">
    <location>
        <begin position="147"/>
        <end position="170"/>
    </location>
</feature>
<feature type="domain" description="Response regulatory" evidence="18">
    <location>
        <begin position="492"/>
        <end position="608"/>
    </location>
</feature>
<evidence type="ECO:0000256" key="16">
    <source>
        <dbReference type="SAM" id="Phobius"/>
    </source>
</evidence>
<dbReference type="CDD" id="cd06225">
    <property type="entry name" value="HAMP"/>
    <property type="match status" value="1"/>
</dbReference>
<dbReference type="SUPFAM" id="SSF55874">
    <property type="entry name" value="ATPase domain of HSP90 chaperone/DNA topoisomerase II/histidine kinase"/>
    <property type="match status" value="1"/>
</dbReference>
<dbReference type="CDD" id="cd00082">
    <property type="entry name" value="HisKA"/>
    <property type="match status" value="1"/>
</dbReference>
<name>A0A2K4X778_PSEVC</name>
<feature type="transmembrane region" description="Helical" evidence="16">
    <location>
        <begin position="12"/>
        <end position="34"/>
    </location>
</feature>
<evidence type="ECO:0000256" key="14">
    <source>
        <dbReference type="PROSITE-ProRule" id="PRU00110"/>
    </source>
</evidence>
<feature type="domain" description="Histidine kinase" evidence="17">
    <location>
        <begin position="246"/>
        <end position="465"/>
    </location>
</feature>
<protein>
    <recommendedName>
        <fullName evidence="3">histidine kinase</fullName>
        <ecNumber evidence="3">2.7.13.3</ecNumber>
    </recommendedName>
</protein>
<evidence type="ECO:0000256" key="12">
    <source>
        <dbReference type="ARBA" id="ARBA00023012"/>
    </source>
</evidence>
<evidence type="ECO:0000256" key="10">
    <source>
        <dbReference type="ARBA" id="ARBA00022840"/>
    </source>
</evidence>
<dbReference type="SMART" id="SM00388">
    <property type="entry name" value="HisKA"/>
    <property type="match status" value="1"/>
</dbReference>
<evidence type="ECO:0000256" key="8">
    <source>
        <dbReference type="ARBA" id="ARBA00022692"/>
    </source>
</evidence>
<dbReference type="SMART" id="SM00448">
    <property type="entry name" value="REC"/>
    <property type="match status" value="1"/>
</dbReference>
<evidence type="ECO:0000256" key="1">
    <source>
        <dbReference type="ARBA" id="ARBA00000085"/>
    </source>
</evidence>
<dbReference type="Pfam" id="PF00512">
    <property type="entry name" value="HisKA"/>
    <property type="match status" value="1"/>
</dbReference>
<dbReference type="SUPFAM" id="SSF158472">
    <property type="entry name" value="HAMP domain-like"/>
    <property type="match status" value="1"/>
</dbReference>
<dbReference type="SMART" id="SM00304">
    <property type="entry name" value="HAMP"/>
    <property type="match status" value="1"/>
</dbReference>
<reference evidence="22 23" key="2">
    <citation type="submission" date="2017-11" db="EMBL/GenBank/DDBJ databases">
        <authorList>
            <person name="Han C.G."/>
        </authorList>
    </citation>
    <scope>NUCLEOTIDE SEQUENCE [LARGE SCALE GENOMIC DNA]</scope>
    <source>
        <strain evidence="23">ATCC 43555</strain>
        <strain evidence="22">ATCC43555</strain>
    </source>
</reference>
<dbReference type="PRINTS" id="PR00344">
    <property type="entry name" value="BCTRLSENSOR"/>
</dbReference>
<dbReference type="InterPro" id="IPR001789">
    <property type="entry name" value="Sig_transdc_resp-reg_receiver"/>
</dbReference>
<dbReference type="Gene3D" id="3.30.565.10">
    <property type="entry name" value="Histidine kinase-like ATPase, C-terminal domain"/>
    <property type="match status" value="1"/>
</dbReference>
<evidence type="ECO:0000259" key="17">
    <source>
        <dbReference type="PROSITE" id="PS50109"/>
    </source>
</evidence>
<evidence type="ECO:0000259" key="19">
    <source>
        <dbReference type="PROSITE" id="PS50885"/>
    </source>
</evidence>
<dbReference type="Gene3D" id="3.40.50.2300">
    <property type="match status" value="1"/>
</dbReference>
<organism evidence="22 23">
    <name type="scientific">Pseudoalteromonas carrageenovora IAM 12662</name>
    <dbReference type="NCBI Taxonomy" id="1314868"/>
    <lineage>
        <taxon>Bacteria</taxon>
        <taxon>Pseudomonadati</taxon>
        <taxon>Pseudomonadota</taxon>
        <taxon>Gammaproteobacteria</taxon>
        <taxon>Alteromonadales</taxon>
        <taxon>Pseudoalteromonadaceae</taxon>
        <taxon>Pseudoalteromonas</taxon>
    </lineage>
</organism>
<feature type="domain" description="HAMP" evidence="19">
    <location>
        <begin position="172"/>
        <end position="224"/>
    </location>
</feature>
<dbReference type="Gene3D" id="6.10.340.10">
    <property type="match status" value="1"/>
</dbReference>
<accession>A0A2K4X778</accession>
<keyword evidence="24" id="KW-1185">Reference proteome</keyword>
<dbReference type="PROSITE" id="PS50110">
    <property type="entry name" value="RESPONSE_REGULATORY"/>
    <property type="match status" value="1"/>
</dbReference>
<evidence type="ECO:0000256" key="15">
    <source>
        <dbReference type="PROSITE-ProRule" id="PRU00169"/>
    </source>
</evidence>
<evidence type="ECO:0000256" key="7">
    <source>
        <dbReference type="ARBA" id="ARBA00022679"/>
    </source>
</evidence>
<evidence type="ECO:0000313" key="24">
    <source>
        <dbReference type="Proteomes" id="UP000615003"/>
    </source>
</evidence>
<dbReference type="SUPFAM" id="SSF47384">
    <property type="entry name" value="Homodimeric domain of signal transducing histidine kinase"/>
    <property type="match status" value="1"/>
</dbReference>
<evidence type="ECO:0000256" key="11">
    <source>
        <dbReference type="ARBA" id="ARBA00022989"/>
    </source>
</evidence>
<dbReference type="InterPro" id="IPR003594">
    <property type="entry name" value="HATPase_dom"/>
</dbReference>
<feature type="domain" description="HPt" evidence="20">
    <location>
        <begin position="644"/>
        <end position="743"/>
    </location>
</feature>
<dbReference type="PROSITE" id="PS50109">
    <property type="entry name" value="HIS_KIN"/>
    <property type="match status" value="1"/>
</dbReference>
<dbReference type="InterPro" id="IPR008207">
    <property type="entry name" value="Sig_transdc_His_kin_Hpt_dom"/>
</dbReference>
<dbReference type="PANTHER" id="PTHR43047">
    <property type="entry name" value="TWO-COMPONENT HISTIDINE PROTEIN KINASE"/>
    <property type="match status" value="1"/>
</dbReference>
<dbReference type="InterPro" id="IPR003661">
    <property type="entry name" value="HisK_dim/P_dom"/>
</dbReference>
<dbReference type="GO" id="GO:0005886">
    <property type="term" value="C:plasma membrane"/>
    <property type="evidence" value="ECO:0007669"/>
    <property type="project" value="UniProtKB-SubCell"/>
</dbReference>
<evidence type="ECO:0000259" key="20">
    <source>
        <dbReference type="PROSITE" id="PS50894"/>
    </source>
</evidence>
<dbReference type="EC" id="2.7.13.3" evidence="3"/>
<dbReference type="GO" id="GO:0009927">
    <property type="term" value="F:histidine phosphotransfer kinase activity"/>
    <property type="evidence" value="ECO:0007669"/>
    <property type="project" value="TreeGrafter"/>
</dbReference>